<sequence length="183" mass="20969">MKKIILLIPFLCFNLSLQAQEKETTDEKTSIFERKHEVRLGAIKLLAGGIFEGAYEYIIDSNQGFGAYMLVNFDSSSDWFENYSLTPYYRMYFQSNEDYGAKGFFVEGFTSFFSSDFDFEDVVFRNDDQKDVFDIAIGISLGKKWINTAGFVFELKVGAGRNLLGNTDSDAILKADFYLGYRF</sequence>
<comment type="caution">
    <text evidence="2">The sequence shown here is derived from an EMBL/GenBank/DDBJ whole genome shotgun (WGS) entry which is preliminary data.</text>
</comment>
<dbReference type="Proteomes" id="UP000030184">
    <property type="component" value="Unassembled WGS sequence"/>
</dbReference>
<dbReference type="EMBL" id="BBNY01000002">
    <property type="protein sequence ID" value="GAL88316.1"/>
    <property type="molecule type" value="Genomic_DNA"/>
</dbReference>
<dbReference type="RefSeq" id="WP_045371187.1">
    <property type="nucleotide sequence ID" value="NZ_BBNY01000002.1"/>
</dbReference>
<dbReference type="AlphaFoldDB" id="A0A098LMX5"/>
<feature type="chain" id="PRO_5044540426" description="DUF3575 domain-containing protein" evidence="1">
    <location>
        <begin position="22"/>
        <end position="183"/>
    </location>
</feature>
<dbReference type="OrthoDB" id="768080at2"/>
<evidence type="ECO:0000313" key="5">
    <source>
        <dbReference type="Proteomes" id="UP000251545"/>
    </source>
</evidence>
<accession>A0A098LMX5</accession>
<keyword evidence="4" id="KW-1185">Reference proteome</keyword>
<evidence type="ECO:0000313" key="3">
    <source>
        <dbReference type="EMBL" id="PQV51605.1"/>
    </source>
</evidence>
<evidence type="ECO:0000256" key="1">
    <source>
        <dbReference type="SAM" id="SignalP"/>
    </source>
</evidence>
<evidence type="ECO:0000313" key="2">
    <source>
        <dbReference type="EMBL" id="GAL88316.1"/>
    </source>
</evidence>
<evidence type="ECO:0000313" key="4">
    <source>
        <dbReference type="Proteomes" id="UP000030184"/>
    </source>
</evidence>
<evidence type="ECO:0008006" key="6">
    <source>
        <dbReference type="Google" id="ProtNLM"/>
    </source>
</evidence>
<dbReference type="EMBL" id="PVEO01000001">
    <property type="protein sequence ID" value="PQV51605.1"/>
    <property type="molecule type" value="Genomic_DNA"/>
</dbReference>
<protein>
    <recommendedName>
        <fullName evidence="6">DUF3575 domain-containing protein</fullName>
    </recommendedName>
</protein>
<keyword evidence="1" id="KW-0732">Signal</keyword>
<gene>
    <name evidence="3" type="ORF">CLV33_101531</name>
    <name evidence="2" type="ORF">JCM19538_1642</name>
</gene>
<organism evidence="2 4">
    <name type="scientific">Jejuia pallidilutea</name>
    <dbReference type="NCBI Taxonomy" id="504487"/>
    <lineage>
        <taxon>Bacteria</taxon>
        <taxon>Pseudomonadati</taxon>
        <taxon>Bacteroidota</taxon>
        <taxon>Flavobacteriia</taxon>
        <taxon>Flavobacteriales</taxon>
        <taxon>Flavobacteriaceae</taxon>
        <taxon>Jejuia</taxon>
    </lineage>
</organism>
<dbReference type="Proteomes" id="UP000251545">
    <property type="component" value="Unassembled WGS sequence"/>
</dbReference>
<name>A0A098LMX5_9FLAO</name>
<proteinExistence type="predicted"/>
<reference evidence="4" key="1">
    <citation type="journal article" date="2014" name="Genome Announc.">
        <title>Draft Genome Sequence of Marine Flavobacterium Jejuia pallidilutea Strain 11shimoA1 and Pigmentation Mutants.</title>
        <authorList>
            <person name="Takatani N."/>
            <person name="Nakanishi M."/>
            <person name="Meirelles P."/>
            <person name="Mino S."/>
            <person name="Suda W."/>
            <person name="Oshima K."/>
            <person name="Hattori M."/>
            <person name="Ohkuma M."/>
            <person name="Hosokawa M."/>
            <person name="Miyashita K."/>
            <person name="Thompson F.L."/>
            <person name="Niwa A."/>
            <person name="Sawabe T."/>
            <person name="Sawabe T."/>
        </authorList>
    </citation>
    <scope>NUCLEOTIDE SEQUENCE [LARGE SCALE GENOMIC DNA]</scope>
    <source>
        <strain evidence="4">JCM 19538</strain>
    </source>
</reference>
<feature type="signal peptide" evidence="1">
    <location>
        <begin position="1"/>
        <end position="21"/>
    </location>
</feature>
<reference evidence="3 5" key="2">
    <citation type="submission" date="2018-02" db="EMBL/GenBank/DDBJ databases">
        <title>Genomic Encyclopedia of Archaeal and Bacterial Type Strains, Phase II (KMG-II): from individual species to whole genera.</title>
        <authorList>
            <person name="Goeker M."/>
        </authorList>
    </citation>
    <scope>NUCLEOTIDE SEQUENCE [LARGE SCALE GENOMIC DNA]</scope>
    <source>
        <strain evidence="3 5">DSM 21165</strain>
    </source>
</reference>